<feature type="domain" description="Protein kinase" evidence="5">
    <location>
        <begin position="36"/>
        <end position="306"/>
    </location>
</feature>
<keyword evidence="2 3" id="KW-0067">ATP-binding</keyword>
<dbReference type="InterPro" id="IPR008271">
    <property type="entry name" value="Ser/Thr_kinase_AS"/>
</dbReference>
<gene>
    <name evidence="6" type="ORF">FKW44_013739</name>
</gene>
<keyword evidence="7" id="KW-1185">Reference proteome</keyword>
<dbReference type="GO" id="GO:0005524">
    <property type="term" value="F:ATP binding"/>
    <property type="evidence" value="ECO:0007669"/>
    <property type="project" value="UniProtKB-UniRule"/>
</dbReference>
<dbReference type="InterPro" id="IPR017441">
    <property type="entry name" value="Protein_kinase_ATP_BS"/>
</dbReference>
<name>A0A7T8GYS9_CALRO</name>
<dbReference type="SMART" id="SM00220">
    <property type="entry name" value="S_TKc"/>
    <property type="match status" value="1"/>
</dbReference>
<dbReference type="GO" id="GO:0004674">
    <property type="term" value="F:protein serine/threonine kinase activity"/>
    <property type="evidence" value="ECO:0007669"/>
    <property type="project" value="UniProtKB-KW"/>
</dbReference>
<sequence length="353" mass="41296">MASMNLDEGVNRRMSSMVITKRDHPFITAGNFHSHFNLLEVIGRGSNSIVKKCVERRTDKVFAVKVIALSDLPVIREEDGLSASEQVENEIDILQSVKGYPYIAEIHKAFRDSDRYYLVFKWYPRGDLFEVVSNTVYMSERRIKRYFHQVLRAIRFCHSKRIIHRDIKLENILLDNKDNVRLTDFGLSRRLNPGEQFFELCGTDTYFAPEAIYVKFISRSKVKGYKGEVDVWACGVLLYSMIYKKPPFTHPDRHGMLQNILRGRFAFEERKFAPVSPLLKHLIRRCLTVQPKLRIRLNEAMEHPAFVFNAKRRFRIAVWSVIFAKSLQRNYEESSTPPIRKAYSECLCLDDLC</sequence>
<keyword evidence="1 3" id="KW-0547">Nucleotide-binding</keyword>
<dbReference type="OrthoDB" id="419455at2759"/>
<dbReference type="Proteomes" id="UP000595437">
    <property type="component" value="Chromosome 9"/>
</dbReference>
<organism evidence="6 7">
    <name type="scientific">Caligus rogercresseyi</name>
    <name type="common">Sea louse</name>
    <dbReference type="NCBI Taxonomy" id="217165"/>
    <lineage>
        <taxon>Eukaryota</taxon>
        <taxon>Metazoa</taxon>
        <taxon>Ecdysozoa</taxon>
        <taxon>Arthropoda</taxon>
        <taxon>Crustacea</taxon>
        <taxon>Multicrustacea</taxon>
        <taxon>Hexanauplia</taxon>
        <taxon>Copepoda</taxon>
        <taxon>Siphonostomatoida</taxon>
        <taxon>Caligidae</taxon>
        <taxon>Caligus</taxon>
    </lineage>
</organism>
<dbReference type="InterPro" id="IPR000719">
    <property type="entry name" value="Prot_kinase_dom"/>
</dbReference>
<keyword evidence="4" id="KW-0808">Transferase</keyword>
<evidence type="ECO:0000256" key="1">
    <source>
        <dbReference type="ARBA" id="ARBA00022741"/>
    </source>
</evidence>
<dbReference type="Gene3D" id="1.10.510.10">
    <property type="entry name" value="Transferase(Phosphotransferase) domain 1"/>
    <property type="match status" value="1"/>
</dbReference>
<keyword evidence="4" id="KW-0723">Serine/threonine-protein kinase</keyword>
<evidence type="ECO:0000256" key="3">
    <source>
        <dbReference type="PROSITE-ProRule" id="PRU10141"/>
    </source>
</evidence>
<dbReference type="SUPFAM" id="SSF56112">
    <property type="entry name" value="Protein kinase-like (PK-like)"/>
    <property type="match status" value="1"/>
</dbReference>
<dbReference type="Pfam" id="PF00069">
    <property type="entry name" value="Pkinase"/>
    <property type="match status" value="1"/>
</dbReference>
<dbReference type="PROSITE" id="PS00108">
    <property type="entry name" value="PROTEIN_KINASE_ST"/>
    <property type="match status" value="1"/>
</dbReference>
<evidence type="ECO:0000313" key="6">
    <source>
        <dbReference type="EMBL" id="QQP39885.1"/>
    </source>
</evidence>
<dbReference type="PROSITE" id="PS50011">
    <property type="entry name" value="PROTEIN_KINASE_DOM"/>
    <property type="match status" value="1"/>
</dbReference>
<evidence type="ECO:0000259" key="5">
    <source>
        <dbReference type="PROSITE" id="PS50011"/>
    </source>
</evidence>
<evidence type="ECO:0000313" key="7">
    <source>
        <dbReference type="Proteomes" id="UP000595437"/>
    </source>
</evidence>
<dbReference type="PROSITE" id="PS00107">
    <property type="entry name" value="PROTEIN_KINASE_ATP"/>
    <property type="match status" value="1"/>
</dbReference>
<keyword evidence="4" id="KW-0418">Kinase</keyword>
<proteinExistence type="inferred from homology"/>
<accession>A0A7T8GYS9</accession>
<comment type="similarity">
    <text evidence="4">Belongs to the protein kinase superfamily.</text>
</comment>
<reference evidence="7" key="1">
    <citation type="submission" date="2021-01" db="EMBL/GenBank/DDBJ databases">
        <title>Caligus Genome Assembly.</title>
        <authorList>
            <person name="Gallardo-Escarate C."/>
        </authorList>
    </citation>
    <scope>NUCLEOTIDE SEQUENCE [LARGE SCALE GENOMIC DNA]</scope>
</reference>
<evidence type="ECO:0000256" key="2">
    <source>
        <dbReference type="ARBA" id="ARBA00022840"/>
    </source>
</evidence>
<protein>
    <recommendedName>
        <fullName evidence="5">Protein kinase domain-containing protein</fullName>
    </recommendedName>
</protein>
<evidence type="ECO:0000256" key="4">
    <source>
        <dbReference type="RuleBase" id="RU000304"/>
    </source>
</evidence>
<dbReference type="InterPro" id="IPR011009">
    <property type="entry name" value="Kinase-like_dom_sf"/>
</dbReference>
<dbReference type="AlphaFoldDB" id="A0A7T8GYS9"/>
<feature type="binding site" evidence="3">
    <location>
        <position position="65"/>
    </location>
    <ligand>
        <name>ATP</name>
        <dbReference type="ChEBI" id="CHEBI:30616"/>
    </ligand>
</feature>
<dbReference type="EMBL" id="CP045898">
    <property type="protein sequence ID" value="QQP39885.1"/>
    <property type="molecule type" value="Genomic_DNA"/>
</dbReference>
<dbReference type="Gene3D" id="3.30.200.20">
    <property type="entry name" value="Phosphorylase Kinase, domain 1"/>
    <property type="match status" value="1"/>
</dbReference>
<dbReference type="PANTHER" id="PTHR24347">
    <property type="entry name" value="SERINE/THREONINE-PROTEIN KINASE"/>
    <property type="match status" value="1"/>
</dbReference>